<dbReference type="GO" id="GO:0030201">
    <property type="term" value="P:heparan sulfate proteoglycan metabolic process"/>
    <property type="evidence" value="ECO:0007669"/>
    <property type="project" value="TreeGrafter"/>
</dbReference>
<gene>
    <name evidence="2" type="ORF">mRhiFer1_008810</name>
</gene>
<dbReference type="GO" id="GO:0040037">
    <property type="term" value="P:negative regulation of fibroblast growth factor receptor signaling pathway"/>
    <property type="evidence" value="ECO:0007669"/>
    <property type="project" value="TreeGrafter"/>
</dbReference>
<dbReference type="EMBL" id="JACAGC010000002">
    <property type="protein sequence ID" value="KAF6384949.1"/>
    <property type="molecule type" value="Genomic_DNA"/>
</dbReference>
<dbReference type="AlphaFoldDB" id="A0A7J8AFG8"/>
<evidence type="ECO:0008006" key="4">
    <source>
        <dbReference type="Google" id="ProtNLM"/>
    </source>
</evidence>
<evidence type="ECO:0000313" key="3">
    <source>
        <dbReference type="Proteomes" id="UP000585614"/>
    </source>
</evidence>
<comment type="caution">
    <text evidence="2">The sequence shown here is derived from an EMBL/GenBank/DDBJ whole genome shotgun (WGS) entry which is preliminary data.</text>
</comment>
<dbReference type="PANTHER" id="PTHR43108">
    <property type="entry name" value="N-ACETYLGLUCOSAMINE-6-SULFATASE FAMILY MEMBER"/>
    <property type="match status" value="1"/>
</dbReference>
<dbReference type="SUPFAM" id="SSF53649">
    <property type="entry name" value="Alkaline phosphatase-like"/>
    <property type="match status" value="1"/>
</dbReference>
<dbReference type="Proteomes" id="UP000585614">
    <property type="component" value="Unassembled WGS sequence"/>
</dbReference>
<dbReference type="GO" id="GO:0008449">
    <property type="term" value="F:N-acetylglucosamine-6-sulfatase activity"/>
    <property type="evidence" value="ECO:0007669"/>
    <property type="project" value="TreeGrafter"/>
</dbReference>
<reference evidence="2 3" key="1">
    <citation type="journal article" date="2020" name="Nature">
        <title>Six reference-quality genomes reveal evolution of bat adaptations.</title>
        <authorList>
            <person name="Jebb D."/>
            <person name="Huang Z."/>
            <person name="Pippel M."/>
            <person name="Hughes G.M."/>
            <person name="Lavrichenko K."/>
            <person name="Devanna P."/>
            <person name="Winkler S."/>
            <person name="Jermiin L.S."/>
            <person name="Skirmuntt E.C."/>
            <person name="Katzourakis A."/>
            <person name="Burkitt-Gray L."/>
            <person name="Ray D.A."/>
            <person name="Sullivan K.A.M."/>
            <person name="Roscito J.G."/>
            <person name="Kirilenko B.M."/>
            <person name="Davalos L.M."/>
            <person name="Corthals A.P."/>
            <person name="Power M.L."/>
            <person name="Jones G."/>
            <person name="Ransome R.D."/>
            <person name="Dechmann D.K.N."/>
            <person name="Locatelli A.G."/>
            <person name="Puechmaille S.J."/>
            <person name="Fedrigo O."/>
            <person name="Jarvis E.D."/>
            <person name="Hiller M."/>
            <person name="Vernes S.C."/>
            <person name="Myers E.W."/>
            <person name="Teeling E.C."/>
        </authorList>
    </citation>
    <scope>NUCLEOTIDE SEQUENCE [LARGE SCALE GENOMIC DNA]</scope>
    <source>
        <strain evidence="2">MRhiFer1</strain>
        <tissue evidence="2">Lung</tissue>
    </source>
</reference>
<proteinExistence type="inferred from homology"/>
<dbReference type="InterPro" id="IPR017850">
    <property type="entry name" value="Alkaline_phosphatase_core_sf"/>
</dbReference>
<accession>A0A7J8AFG8</accession>
<organism evidence="2 3">
    <name type="scientific">Rhinolophus ferrumequinum</name>
    <name type="common">Greater horseshoe bat</name>
    <dbReference type="NCBI Taxonomy" id="59479"/>
    <lineage>
        <taxon>Eukaryota</taxon>
        <taxon>Metazoa</taxon>
        <taxon>Chordata</taxon>
        <taxon>Craniata</taxon>
        <taxon>Vertebrata</taxon>
        <taxon>Euteleostomi</taxon>
        <taxon>Mammalia</taxon>
        <taxon>Eutheria</taxon>
        <taxon>Laurasiatheria</taxon>
        <taxon>Chiroptera</taxon>
        <taxon>Yinpterochiroptera</taxon>
        <taxon>Rhinolophoidea</taxon>
        <taxon>Rhinolophidae</taxon>
        <taxon>Rhinolophinae</taxon>
        <taxon>Rhinolophus</taxon>
    </lineage>
</organism>
<evidence type="ECO:0000256" key="1">
    <source>
        <dbReference type="ARBA" id="ARBA00008779"/>
    </source>
</evidence>
<comment type="similarity">
    <text evidence="1">Belongs to the sulfatase family.</text>
</comment>
<dbReference type="GO" id="GO:0005886">
    <property type="term" value="C:plasma membrane"/>
    <property type="evidence" value="ECO:0007669"/>
    <property type="project" value="TreeGrafter"/>
</dbReference>
<sequence length="157" mass="18185">MCSIPGLTYFTHDDQHWQTAPLWTLGPFGVCASANSNTYECMRIIRETHNFLFCEFVNGFLKYFDLNTDPHQLMNAVNTLDRDTINQLHVQLKELSSCKGYRQYNPWTETWTWGLKMEEAMSNTGDSCGKVGKVKQHETDLQKQKHHLTVQTVKSHV</sequence>
<dbReference type="GO" id="GO:0005783">
    <property type="term" value="C:endoplasmic reticulum"/>
    <property type="evidence" value="ECO:0007669"/>
    <property type="project" value="TreeGrafter"/>
</dbReference>
<protein>
    <recommendedName>
        <fullName evidence="4">Sulfatase 1</fullName>
    </recommendedName>
</protein>
<dbReference type="GO" id="GO:0005539">
    <property type="term" value="F:glycosaminoglycan binding"/>
    <property type="evidence" value="ECO:0007669"/>
    <property type="project" value="TreeGrafter"/>
</dbReference>
<dbReference type="GO" id="GO:0032836">
    <property type="term" value="P:glomerular basement membrane development"/>
    <property type="evidence" value="ECO:0007669"/>
    <property type="project" value="TreeGrafter"/>
</dbReference>
<evidence type="ECO:0000313" key="2">
    <source>
        <dbReference type="EMBL" id="KAF6384949.1"/>
    </source>
</evidence>
<dbReference type="GO" id="GO:0030177">
    <property type="term" value="P:positive regulation of Wnt signaling pathway"/>
    <property type="evidence" value="ECO:0007669"/>
    <property type="project" value="TreeGrafter"/>
</dbReference>
<dbReference type="PANTHER" id="PTHR43108:SF4">
    <property type="entry name" value="EXTRACELLULAR SULFATASE SULF-2"/>
    <property type="match status" value="1"/>
</dbReference>
<dbReference type="GO" id="GO:0009986">
    <property type="term" value="C:cell surface"/>
    <property type="evidence" value="ECO:0007669"/>
    <property type="project" value="TreeGrafter"/>
</dbReference>
<dbReference type="GO" id="GO:0010575">
    <property type="term" value="P:positive regulation of vascular endothelial growth factor production"/>
    <property type="evidence" value="ECO:0007669"/>
    <property type="project" value="TreeGrafter"/>
</dbReference>
<name>A0A7J8AFG8_RHIFE</name>